<dbReference type="STRING" id="1423759.FC92_GL000604"/>
<evidence type="ECO:0000313" key="3">
    <source>
        <dbReference type="EMBL" id="KRL08090.1"/>
    </source>
</evidence>
<dbReference type="AlphaFoldDB" id="A0A0R1MT06"/>
<dbReference type="GeneID" id="98310402"/>
<dbReference type="GO" id="GO:1990281">
    <property type="term" value="C:efflux pump complex"/>
    <property type="evidence" value="ECO:0007669"/>
    <property type="project" value="TreeGrafter"/>
</dbReference>
<dbReference type="Proteomes" id="UP000051448">
    <property type="component" value="Unassembled WGS sequence"/>
</dbReference>
<keyword evidence="2" id="KW-0472">Membrane</keyword>
<proteinExistence type="predicted"/>
<feature type="transmembrane region" description="Helical" evidence="2">
    <location>
        <begin position="6"/>
        <end position="28"/>
    </location>
</feature>
<evidence type="ECO:0000313" key="4">
    <source>
        <dbReference type="Proteomes" id="UP000051448"/>
    </source>
</evidence>
<dbReference type="EMBL" id="AZDX01000002">
    <property type="protein sequence ID" value="KRL08090.1"/>
    <property type="molecule type" value="Genomic_DNA"/>
</dbReference>
<protein>
    <recommendedName>
        <fullName evidence="5">RND family efflux transporter MFP subunit</fullName>
    </recommendedName>
</protein>
<dbReference type="RefSeq" id="WP_057868600.1">
    <property type="nucleotide sequence ID" value="NZ_AZDX01000002.1"/>
</dbReference>
<evidence type="ECO:0008006" key="5">
    <source>
        <dbReference type="Google" id="ProtNLM"/>
    </source>
</evidence>
<dbReference type="Gene3D" id="2.40.420.20">
    <property type="match status" value="1"/>
</dbReference>
<evidence type="ECO:0000256" key="2">
    <source>
        <dbReference type="SAM" id="Phobius"/>
    </source>
</evidence>
<keyword evidence="2" id="KW-0812">Transmembrane</keyword>
<name>A0A0R1MT06_9LACO</name>
<comment type="caution">
    <text evidence="3">The sequence shown here is derived from an EMBL/GenBank/DDBJ whole genome shotgun (WGS) entry which is preliminary data.</text>
</comment>
<dbReference type="PANTHER" id="PTHR30469:SF33">
    <property type="entry name" value="SLR1207 PROTEIN"/>
    <property type="match status" value="1"/>
</dbReference>
<dbReference type="OrthoDB" id="2142598at2"/>
<keyword evidence="1" id="KW-0175">Coiled coil</keyword>
<reference evidence="3 4" key="1">
    <citation type="journal article" date="2015" name="Genome Announc.">
        <title>Expanding the biotechnology potential of lactobacilli through comparative genomics of 213 strains and associated genera.</title>
        <authorList>
            <person name="Sun Z."/>
            <person name="Harris H.M."/>
            <person name="McCann A."/>
            <person name="Guo C."/>
            <person name="Argimon S."/>
            <person name="Zhang W."/>
            <person name="Yang X."/>
            <person name="Jeffery I.B."/>
            <person name="Cooney J.C."/>
            <person name="Kagawa T.F."/>
            <person name="Liu W."/>
            <person name="Song Y."/>
            <person name="Salvetti E."/>
            <person name="Wrobel A."/>
            <person name="Rasinkangas P."/>
            <person name="Parkhill J."/>
            <person name="Rea M.C."/>
            <person name="O'Sullivan O."/>
            <person name="Ritari J."/>
            <person name="Douillard F.P."/>
            <person name="Paul Ross R."/>
            <person name="Yang R."/>
            <person name="Briner A.E."/>
            <person name="Felis G.E."/>
            <person name="de Vos W.M."/>
            <person name="Barrangou R."/>
            <person name="Klaenhammer T.R."/>
            <person name="Caufield P.W."/>
            <person name="Cui Y."/>
            <person name="Zhang H."/>
            <person name="O'Toole P.W."/>
        </authorList>
    </citation>
    <scope>NUCLEOTIDE SEQUENCE [LARGE SCALE GENOMIC DNA]</scope>
    <source>
        <strain evidence="3 4">DSM 19519</strain>
    </source>
</reference>
<gene>
    <name evidence="3" type="ORF">FC92_GL000604</name>
</gene>
<keyword evidence="2" id="KW-1133">Transmembrane helix</keyword>
<evidence type="ECO:0000256" key="1">
    <source>
        <dbReference type="SAM" id="Coils"/>
    </source>
</evidence>
<dbReference type="PANTHER" id="PTHR30469">
    <property type="entry name" value="MULTIDRUG RESISTANCE PROTEIN MDTA"/>
    <property type="match status" value="1"/>
</dbReference>
<feature type="coiled-coil region" evidence="1">
    <location>
        <begin position="105"/>
        <end position="177"/>
    </location>
</feature>
<accession>A0A0R1MT06</accession>
<organism evidence="3 4">
    <name type="scientific">Liquorilactobacillus hordei DSM 19519</name>
    <dbReference type="NCBI Taxonomy" id="1423759"/>
    <lineage>
        <taxon>Bacteria</taxon>
        <taxon>Bacillati</taxon>
        <taxon>Bacillota</taxon>
        <taxon>Bacilli</taxon>
        <taxon>Lactobacillales</taxon>
        <taxon>Lactobacillaceae</taxon>
        <taxon>Liquorilactobacillus</taxon>
    </lineage>
</organism>
<dbReference type="PATRIC" id="fig|1423759.3.peg.642"/>
<keyword evidence="4" id="KW-1185">Reference proteome</keyword>
<dbReference type="GO" id="GO:0015562">
    <property type="term" value="F:efflux transmembrane transporter activity"/>
    <property type="evidence" value="ECO:0007669"/>
    <property type="project" value="TreeGrafter"/>
</dbReference>
<sequence>MKKGKIIAIVVAVALLVIIIVSGVFLTIKSQIHNTVKGTQTTEYITQKAQQVTALTLSGHISPKQERDFTVTSKELSEMKVNDGQQVTQGQVLYTTYNEANATELTELKTTLAKDQRDKNQATQKLQTAKITLSKIQKDDDGYSDAQDAVTSATNDLDDLNDSISSTQTKINQLSGKVSPSITAPFAGNVTVNYDNNGSAKVTVSSTVMQATAQVSEYDYSKVKVGDSITVKAVATNNSQKAVISLVSLHPVSTNSSAGSKYDVYATIEGSNFIDGQTIKISIPQNGIVIPKSSLFNGKVFVIKNKKVSVKKVVGTTKDGSFVVTSGLDAGEKVVTNPDSKLKEGEKWPQ</sequence>